<keyword evidence="3" id="KW-0449">Lipoprotein</keyword>
<dbReference type="PROSITE" id="PS50846">
    <property type="entry name" value="HMA_2"/>
    <property type="match status" value="1"/>
</dbReference>
<dbReference type="InterPro" id="IPR006121">
    <property type="entry name" value="HMA_dom"/>
</dbReference>
<keyword evidence="4" id="KW-0636">Prenylation</keyword>
<dbReference type="PANTHER" id="PTHR45811">
    <property type="entry name" value="COPPER TRANSPORT PROTEIN FAMILY-RELATED"/>
    <property type="match status" value="1"/>
</dbReference>
<evidence type="ECO:0000256" key="4">
    <source>
        <dbReference type="ARBA" id="ARBA00023289"/>
    </source>
</evidence>
<dbReference type="EMBL" id="LFYR01000113">
    <property type="protein sequence ID" value="KMZ75831.1"/>
    <property type="molecule type" value="Genomic_DNA"/>
</dbReference>
<gene>
    <name evidence="8" type="ORF">ZOSMA_10G00990</name>
</gene>
<proteinExistence type="inferred from homology"/>
<keyword evidence="1" id="KW-0488">Methylation</keyword>
<dbReference type="AlphaFoldDB" id="A0A0K9Q3I4"/>
<reference evidence="9" key="1">
    <citation type="journal article" date="2016" name="Nature">
        <title>The genome of the seagrass Zostera marina reveals angiosperm adaptation to the sea.</title>
        <authorList>
            <person name="Olsen J.L."/>
            <person name="Rouze P."/>
            <person name="Verhelst B."/>
            <person name="Lin Y.-C."/>
            <person name="Bayer T."/>
            <person name="Collen J."/>
            <person name="Dattolo E."/>
            <person name="De Paoli E."/>
            <person name="Dittami S."/>
            <person name="Maumus F."/>
            <person name="Michel G."/>
            <person name="Kersting A."/>
            <person name="Lauritano C."/>
            <person name="Lohaus R."/>
            <person name="Toepel M."/>
            <person name="Tonon T."/>
            <person name="Vanneste K."/>
            <person name="Amirebrahimi M."/>
            <person name="Brakel J."/>
            <person name="Bostroem C."/>
            <person name="Chovatia M."/>
            <person name="Grimwood J."/>
            <person name="Jenkins J.W."/>
            <person name="Jueterbock A."/>
            <person name="Mraz A."/>
            <person name="Stam W.T."/>
            <person name="Tice H."/>
            <person name="Bornberg-Bauer E."/>
            <person name="Green P.J."/>
            <person name="Pearson G.A."/>
            <person name="Procaccini G."/>
            <person name="Duarte C.M."/>
            <person name="Schmutz J."/>
            <person name="Reusch T.B.H."/>
            <person name="Van de Peer Y."/>
        </authorList>
    </citation>
    <scope>NUCLEOTIDE SEQUENCE [LARGE SCALE GENOMIC DNA]</scope>
    <source>
        <strain evidence="9">cv. Finnish</strain>
    </source>
</reference>
<accession>A0A0K9Q3I4</accession>
<feature type="region of interest" description="Disordered" evidence="6">
    <location>
        <begin position="62"/>
        <end position="93"/>
    </location>
</feature>
<dbReference type="PANTHER" id="PTHR45811:SF49">
    <property type="entry name" value="OS04G0667600 PROTEIN"/>
    <property type="match status" value="1"/>
</dbReference>
<name>A0A0K9Q3I4_ZOSMR</name>
<evidence type="ECO:0000256" key="2">
    <source>
        <dbReference type="ARBA" id="ARBA00022723"/>
    </source>
</evidence>
<comment type="caution">
    <text evidence="8">The sequence shown here is derived from an EMBL/GenBank/DDBJ whole genome shotgun (WGS) entry which is preliminary data.</text>
</comment>
<dbReference type="GO" id="GO:0046872">
    <property type="term" value="F:metal ion binding"/>
    <property type="evidence" value="ECO:0007669"/>
    <property type="project" value="UniProtKB-KW"/>
</dbReference>
<dbReference type="OMA" id="MPVHEEY"/>
<evidence type="ECO:0000256" key="5">
    <source>
        <dbReference type="ARBA" id="ARBA00024045"/>
    </source>
</evidence>
<dbReference type="InterPro" id="IPR051863">
    <property type="entry name" value="HIPP"/>
</dbReference>
<protein>
    <recommendedName>
        <fullName evidence="7">HMA domain-containing protein</fullName>
    </recommendedName>
</protein>
<organism evidence="8 9">
    <name type="scientific">Zostera marina</name>
    <name type="common">Eelgrass</name>
    <dbReference type="NCBI Taxonomy" id="29655"/>
    <lineage>
        <taxon>Eukaryota</taxon>
        <taxon>Viridiplantae</taxon>
        <taxon>Streptophyta</taxon>
        <taxon>Embryophyta</taxon>
        <taxon>Tracheophyta</taxon>
        <taxon>Spermatophyta</taxon>
        <taxon>Magnoliopsida</taxon>
        <taxon>Liliopsida</taxon>
        <taxon>Zosteraceae</taxon>
        <taxon>Zostera</taxon>
    </lineage>
</organism>
<dbReference type="OrthoDB" id="785494at2759"/>
<comment type="similarity">
    <text evidence="5">Belongs to the HIPP family.</text>
</comment>
<feature type="domain" description="HMA" evidence="7">
    <location>
        <begin position="2"/>
        <end position="65"/>
    </location>
</feature>
<evidence type="ECO:0000256" key="3">
    <source>
        <dbReference type="ARBA" id="ARBA00023288"/>
    </source>
</evidence>
<dbReference type="Proteomes" id="UP000036987">
    <property type="component" value="Unassembled WGS sequence"/>
</dbReference>
<sequence>MVKKVIVKANIYDEKMKQKAMKVVTELDGIQSISVDKETGKIALIGEMDPIDVVNKLNSYNKWPCRNWPHASLDSVGPKEEKKKQEPKKEKTPEDIFKHYQCIYPNPTQICYVQSMEEDPNACVIV</sequence>
<dbReference type="Pfam" id="PF00403">
    <property type="entry name" value="HMA"/>
    <property type="match status" value="1"/>
</dbReference>
<dbReference type="Gene3D" id="3.30.70.100">
    <property type="match status" value="1"/>
</dbReference>
<dbReference type="STRING" id="29655.A0A0K9Q3I4"/>
<evidence type="ECO:0000313" key="8">
    <source>
        <dbReference type="EMBL" id="KMZ75831.1"/>
    </source>
</evidence>
<evidence type="ECO:0000256" key="1">
    <source>
        <dbReference type="ARBA" id="ARBA00022481"/>
    </source>
</evidence>
<evidence type="ECO:0000313" key="9">
    <source>
        <dbReference type="Proteomes" id="UP000036987"/>
    </source>
</evidence>
<evidence type="ECO:0000256" key="6">
    <source>
        <dbReference type="SAM" id="MobiDB-lite"/>
    </source>
</evidence>
<feature type="compositionally biased region" description="Basic and acidic residues" evidence="6">
    <location>
        <begin position="77"/>
        <end position="93"/>
    </location>
</feature>
<keyword evidence="2" id="KW-0479">Metal-binding</keyword>
<keyword evidence="9" id="KW-1185">Reference proteome</keyword>
<evidence type="ECO:0000259" key="7">
    <source>
        <dbReference type="PROSITE" id="PS50846"/>
    </source>
</evidence>